<dbReference type="EMBL" id="CM042061">
    <property type="protein sequence ID" value="KAI3672469.1"/>
    <property type="molecule type" value="Genomic_DNA"/>
</dbReference>
<keyword evidence="2" id="KW-1185">Reference proteome</keyword>
<reference evidence="2" key="1">
    <citation type="journal article" date="2022" name="Mol. Ecol. Resour.">
        <title>The genomes of chicory, endive, great burdock and yacon provide insights into Asteraceae palaeo-polyploidization history and plant inulin production.</title>
        <authorList>
            <person name="Fan W."/>
            <person name="Wang S."/>
            <person name="Wang H."/>
            <person name="Wang A."/>
            <person name="Jiang F."/>
            <person name="Liu H."/>
            <person name="Zhao H."/>
            <person name="Xu D."/>
            <person name="Zhang Y."/>
        </authorList>
    </citation>
    <scope>NUCLEOTIDE SEQUENCE [LARGE SCALE GENOMIC DNA]</scope>
    <source>
        <strain evidence="2">cv. Niubang</strain>
    </source>
</reference>
<comment type="caution">
    <text evidence="1">The sequence shown here is derived from an EMBL/GenBank/DDBJ whole genome shotgun (WGS) entry which is preliminary data.</text>
</comment>
<accession>A0ACB8XR08</accession>
<reference evidence="1 2" key="2">
    <citation type="journal article" date="2022" name="Mol. Ecol. Resour.">
        <title>The genomes of chicory, endive, great burdock and yacon provide insights into Asteraceae paleo-polyploidization history and plant inulin production.</title>
        <authorList>
            <person name="Fan W."/>
            <person name="Wang S."/>
            <person name="Wang H."/>
            <person name="Wang A."/>
            <person name="Jiang F."/>
            <person name="Liu H."/>
            <person name="Zhao H."/>
            <person name="Xu D."/>
            <person name="Zhang Y."/>
        </authorList>
    </citation>
    <scope>NUCLEOTIDE SEQUENCE [LARGE SCALE GENOMIC DNA]</scope>
    <source>
        <strain evidence="2">cv. Niubang</strain>
    </source>
</reference>
<protein>
    <submittedName>
        <fullName evidence="1">Uncharacterized protein</fullName>
    </submittedName>
</protein>
<evidence type="ECO:0000313" key="1">
    <source>
        <dbReference type="EMBL" id="KAI3672469.1"/>
    </source>
</evidence>
<evidence type="ECO:0000313" key="2">
    <source>
        <dbReference type="Proteomes" id="UP001055879"/>
    </source>
</evidence>
<organism evidence="1 2">
    <name type="scientific">Arctium lappa</name>
    <name type="common">Greater burdock</name>
    <name type="synonym">Lappa major</name>
    <dbReference type="NCBI Taxonomy" id="4217"/>
    <lineage>
        <taxon>Eukaryota</taxon>
        <taxon>Viridiplantae</taxon>
        <taxon>Streptophyta</taxon>
        <taxon>Embryophyta</taxon>
        <taxon>Tracheophyta</taxon>
        <taxon>Spermatophyta</taxon>
        <taxon>Magnoliopsida</taxon>
        <taxon>eudicotyledons</taxon>
        <taxon>Gunneridae</taxon>
        <taxon>Pentapetalae</taxon>
        <taxon>asterids</taxon>
        <taxon>campanulids</taxon>
        <taxon>Asterales</taxon>
        <taxon>Asteraceae</taxon>
        <taxon>Carduoideae</taxon>
        <taxon>Cardueae</taxon>
        <taxon>Arctiinae</taxon>
        <taxon>Arctium</taxon>
    </lineage>
</organism>
<sequence length="766" mass="85031">MMQEAKEELIALQKMDLGLPYATRETVSLCSPDSDAPENSSSKLFIINLYCIMVGGLAMTTLHKLLCHFTILIVIMLSRTTKYVSEDAQSLPGCPHKCGNITIPYPFGTKPGCYLSKSYHVKCETLIIASSKFKLLEISLGGRMRGLLPKGFRCYNKTHGLISKSEPRIDLDRFLISSAQNLLTTVGCDTRANLKSFKGEEYITGCLSMTGCDRLIIGSCLGMGCSQVPVPYDLTKFRIHAQSNTGKVGSWSYNNCTYAFLVEKDGYNFVETDLDNLQNRSFPVVLEWSVGNTSCEIAQMNKTTYLCKENSECYDASIEFYNKSSRGYNCRCAQGYGGNPYLPNGCRDINECEGPTNDCVHVCGNSNGSYNCSCPLGMGGDGKKDGSGCSYLEAAKSLQSSVYLGISMGTAGSAVLTLILYWGIKQRQIMKSREKFFKKNGGLILQKLLFESKQSSHIEKIIFAARVLEKATNNFHKTNVIGQGGFGIVYKGILADKTTVAIKKSKSIDENQIEQFINEVIILSEISHPNVVKLLGCCLETQTPLLVYEFVTNKTVFHHLHEKDAISSMAFETRLNLATQISEALAHIHSSTQIIHRDVKSSNILLTDDFTAKVSDFGISRFIPVDETHLQTLVHGTLGYIDPEYFRSGILTVKSDVYSFGMVLVELLTGRKVFSPDGTESELGLATFFVSSMERGCLIQVLDDRVRNDGVNEHIEHLAKLVKDCVELEGKKRPTMEEVKEKLEELRQSYLKSCIVSAKIKFIDFD</sequence>
<proteinExistence type="predicted"/>
<name>A0ACB8XR08_ARCLA</name>
<gene>
    <name evidence="1" type="ORF">L6452_38557</name>
</gene>
<dbReference type="Proteomes" id="UP001055879">
    <property type="component" value="Linkage Group LG15"/>
</dbReference>